<evidence type="ECO:0000313" key="2">
    <source>
        <dbReference type="EMBL" id="AFD27083.1"/>
    </source>
</evidence>
<dbReference type="HOGENOM" id="CLU_038355_1_1_0"/>
<dbReference type="CDD" id="cd13616">
    <property type="entry name" value="PBP2_OsmF"/>
    <property type="match status" value="1"/>
</dbReference>
<gene>
    <name evidence="2" type="primary">yehZ</name>
    <name evidence="2" type="ordered locus">DGo_PA0197</name>
</gene>
<feature type="domain" description="ABC-type glycine betaine transport system substrate-binding" evidence="1">
    <location>
        <begin position="70"/>
        <end position="345"/>
    </location>
</feature>
<keyword evidence="3" id="KW-1185">Reference proteome</keyword>
<dbReference type="Proteomes" id="UP000007575">
    <property type="component" value="Plasmid P1"/>
</dbReference>
<dbReference type="SUPFAM" id="SSF53850">
    <property type="entry name" value="Periplasmic binding protein-like II"/>
    <property type="match status" value="1"/>
</dbReference>
<organism evidence="2 3">
    <name type="scientific">Deinococcus gobiensis (strain DSM 21396 / JCM 16679 / CGMCC 1.7299 / I-0)</name>
    <dbReference type="NCBI Taxonomy" id="745776"/>
    <lineage>
        <taxon>Bacteria</taxon>
        <taxon>Thermotogati</taxon>
        <taxon>Deinococcota</taxon>
        <taxon>Deinococci</taxon>
        <taxon>Deinococcales</taxon>
        <taxon>Deinococcaceae</taxon>
        <taxon>Deinococcus</taxon>
    </lineage>
</organism>
<dbReference type="Pfam" id="PF04069">
    <property type="entry name" value="OpuAC"/>
    <property type="match status" value="1"/>
</dbReference>
<name>H8H164_DEIGI</name>
<dbReference type="Gene3D" id="3.40.190.120">
    <property type="entry name" value="Osmoprotection protein (prox), domain 2"/>
    <property type="match status" value="1"/>
</dbReference>
<accession>H8H164</accession>
<dbReference type="GO" id="GO:0043190">
    <property type="term" value="C:ATP-binding cassette (ABC) transporter complex"/>
    <property type="evidence" value="ECO:0007669"/>
    <property type="project" value="InterPro"/>
</dbReference>
<dbReference type="GO" id="GO:0022857">
    <property type="term" value="F:transmembrane transporter activity"/>
    <property type="evidence" value="ECO:0007669"/>
    <property type="project" value="InterPro"/>
</dbReference>
<evidence type="ECO:0000313" key="3">
    <source>
        <dbReference type="Proteomes" id="UP000007575"/>
    </source>
</evidence>
<dbReference type="Gene3D" id="3.40.190.10">
    <property type="entry name" value="Periplasmic binding protein-like II"/>
    <property type="match status" value="1"/>
</dbReference>
<dbReference type="KEGG" id="dgo:DGo_PA0197"/>
<dbReference type="PATRIC" id="fig|745776.4.peg.3235"/>
<protein>
    <submittedName>
        <fullName evidence="2">ABC-type proline/glycine/betaine transport system, periplasmic component</fullName>
    </submittedName>
</protein>
<dbReference type="InterPro" id="IPR007210">
    <property type="entry name" value="ABC_Gly_betaine_transp_sub-bd"/>
</dbReference>
<dbReference type="EMBL" id="CP002192">
    <property type="protein sequence ID" value="AFD27083.1"/>
    <property type="molecule type" value="Genomic_DNA"/>
</dbReference>
<proteinExistence type="predicted"/>
<geneLocation type="plasmid" evidence="2 3">
    <name>P1</name>
</geneLocation>
<sequence length="351" mass="37164">MKELWADLSPCTPFSHAWPLPLNVECRPFRFRPLPSFTVPILLLETPMKRLSSLLLTLSAAALVGTAAAKPIVVGSKLDPEAQVLGQMILLTLKNAGLDVTDKTSLGDTGVLRKAIASGEVDVYPEYTGNAVYLFPEAKITPAQAGNPTQILVLARRLDAPKGITWLNPANVNNTWVISVPQKLAQANKLTSVADLARYVKGGGTFKIAGSPEYFNRPDTFPAFEKAYGFKLTAAQKLVLAGATPPQTQQAASAGTNGVNGAMAYGTDGTLSALNLVALTDPKGAQAVYQPAPIIRTSVLKANPQIAGLLNKVFATLDASTMQRLNGQVALEGRTASDVAAAYLKSKNLIK</sequence>
<reference evidence="2 3" key="1">
    <citation type="journal article" date="2012" name="PLoS ONE">
        <title>Genome sequence and transcriptome analysis of the radioresistant bacterium Deinococcus gobiensis: insights into the extreme environmental adaptations.</title>
        <authorList>
            <person name="Yuan M."/>
            <person name="Chen M."/>
            <person name="Zhang W."/>
            <person name="Lu W."/>
            <person name="Wang J."/>
            <person name="Yang M."/>
            <person name="Zhao P."/>
            <person name="Tang R."/>
            <person name="Li X."/>
            <person name="Hao Y."/>
            <person name="Zhou Z."/>
            <person name="Zhan Y."/>
            <person name="Yu H."/>
            <person name="Teng C."/>
            <person name="Yan Y."/>
            <person name="Ping S."/>
            <person name="Wang Y."/>
            <person name="Lin M."/>
        </authorList>
    </citation>
    <scope>NUCLEOTIDE SEQUENCE [LARGE SCALE GENOMIC DNA]</scope>
    <source>
        <strain evidence="3">DSM 21396 / JCM 16679 / CGMCC 1.7299 / I-0</strain>
        <plasmid evidence="2">P1</plasmid>
    </source>
</reference>
<keyword evidence="2" id="KW-0614">Plasmid</keyword>
<evidence type="ECO:0000259" key="1">
    <source>
        <dbReference type="Pfam" id="PF04069"/>
    </source>
</evidence>
<dbReference type="AlphaFoldDB" id="H8H164"/>